<dbReference type="PANTHER" id="PTHR13379">
    <property type="entry name" value="UNCHARACTERIZED DUF1308"/>
    <property type="match status" value="1"/>
</dbReference>
<feature type="domain" description="DUF1308" evidence="2">
    <location>
        <begin position="301"/>
        <end position="462"/>
    </location>
</feature>
<accession>A0ABM1B1N5</accession>
<dbReference type="Proteomes" id="UP000694941">
    <property type="component" value="Unplaced"/>
</dbReference>
<evidence type="ECO:0000313" key="5">
    <source>
        <dbReference type="RefSeq" id="XP_013772986.1"/>
    </source>
</evidence>
<dbReference type="GeneID" id="106458077"/>
<name>A0ABM1B1N5_LIMPO</name>
<dbReference type="Pfam" id="PF07000">
    <property type="entry name" value="DUF1308"/>
    <property type="match status" value="1"/>
</dbReference>
<dbReference type="RefSeq" id="XP_013772986.1">
    <property type="nucleotide sequence ID" value="XM_013917532.2"/>
</dbReference>
<dbReference type="Pfam" id="PF18474">
    <property type="entry name" value="DUF5614"/>
    <property type="match status" value="1"/>
</dbReference>
<evidence type="ECO:0000259" key="3">
    <source>
        <dbReference type="Pfam" id="PF18474"/>
    </source>
</evidence>
<protein>
    <submittedName>
        <fullName evidence="5">UPF0415 protein C7orf25 homolog isoform X1</fullName>
    </submittedName>
</protein>
<dbReference type="InterPro" id="IPR010733">
    <property type="entry name" value="DUF1308"/>
</dbReference>
<comment type="similarity">
    <text evidence="1">Belongs to the UPF0415 family.</text>
</comment>
<dbReference type="InterPro" id="IPR041076">
    <property type="entry name" value="DUF5614"/>
</dbReference>
<organism evidence="4 5">
    <name type="scientific">Limulus polyphemus</name>
    <name type="common">Atlantic horseshoe crab</name>
    <dbReference type="NCBI Taxonomy" id="6850"/>
    <lineage>
        <taxon>Eukaryota</taxon>
        <taxon>Metazoa</taxon>
        <taxon>Ecdysozoa</taxon>
        <taxon>Arthropoda</taxon>
        <taxon>Chelicerata</taxon>
        <taxon>Merostomata</taxon>
        <taxon>Xiphosura</taxon>
        <taxon>Limulidae</taxon>
        <taxon>Limulus</taxon>
    </lineage>
</organism>
<keyword evidence="4" id="KW-1185">Reference proteome</keyword>
<evidence type="ECO:0000256" key="1">
    <source>
        <dbReference type="ARBA" id="ARBA00006588"/>
    </source>
</evidence>
<reference evidence="5" key="1">
    <citation type="submission" date="2025-08" db="UniProtKB">
        <authorList>
            <consortium name="RefSeq"/>
        </authorList>
    </citation>
    <scope>IDENTIFICATION</scope>
    <source>
        <tissue evidence="5">Muscle</tissue>
    </source>
</reference>
<evidence type="ECO:0000313" key="4">
    <source>
        <dbReference type="Proteomes" id="UP000694941"/>
    </source>
</evidence>
<feature type="domain" description="DUF5614" evidence="3">
    <location>
        <begin position="25"/>
        <end position="181"/>
    </location>
</feature>
<sequence>MCDLSLNVQLSETNTLLKAVSAIPDKKGGAKLRRKIEAELRFLKRVTKEEQLRSTNLPYLAALFNCSMTVEDLVEVLKPFPYTNQNNKQQKIVVDIVAGCGETWIKVVARKPQALFMTCLGASGYGKKSIVDQAKELVSAAEQNLWMFKPPRVQLWMASGVTKSLKKILENEGVRVLGEEVDDDTTSFYLLNPQDIFNSELNILTEKDKPSENSESCLPESDASNVVEATKKFEWRVSEKICTSEPTSTDEFINARAKDTNKKSSTEVASERLCLCVSIADETVDNTLSASKLNDLYANTLNLDISTMLAYVSNLTNGRAYYKFQELILTDQAKRERLHPVKPQLDNLFKGRKLVCCKTALEDFQQIVSTVGGENEKNRAAALIKQLHVVSDQTSDKSLSLFGTGRMRQRSQVIFGTGDSIQAVTVTANQGFVRAAKAQGVNFVVFCHESRALTEVKESTAQCILQEE</sequence>
<dbReference type="PANTHER" id="PTHR13379:SF0">
    <property type="entry name" value="UPF0415 PROTEIN C7ORF25"/>
    <property type="match status" value="1"/>
</dbReference>
<evidence type="ECO:0000259" key="2">
    <source>
        <dbReference type="Pfam" id="PF07000"/>
    </source>
</evidence>
<gene>
    <name evidence="5" type="primary">LOC106458077</name>
</gene>
<proteinExistence type="inferred from homology"/>